<dbReference type="AlphaFoldDB" id="A0A2A9F6A1"/>
<name>A0A2A9F6A1_9PSEU</name>
<proteinExistence type="predicted"/>
<feature type="transmembrane region" description="Helical" evidence="1">
    <location>
        <begin position="12"/>
        <end position="31"/>
    </location>
</feature>
<organism evidence="2 3">
    <name type="scientific">Amycolatopsis sulphurea</name>
    <dbReference type="NCBI Taxonomy" id="76022"/>
    <lineage>
        <taxon>Bacteria</taxon>
        <taxon>Bacillati</taxon>
        <taxon>Actinomycetota</taxon>
        <taxon>Actinomycetes</taxon>
        <taxon>Pseudonocardiales</taxon>
        <taxon>Pseudonocardiaceae</taxon>
        <taxon>Amycolatopsis</taxon>
    </lineage>
</organism>
<accession>A0A2A9F6A1</accession>
<evidence type="ECO:0000256" key="1">
    <source>
        <dbReference type="SAM" id="Phobius"/>
    </source>
</evidence>
<keyword evidence="1" id="KW-0812">Transmembrane</keyword>
<keyword evidence="3" id="KW-1185">Reference proteome</keyword>
<reference evidence="2 3" key="1">
    <citation type="submission" date="2017-10" db="EMBL/GenBank/DDBJ databases">
        <title>Sequencing the genomes of 1000 actinobacteria strains.</title>
        <authorList>
            <person name="Klenk H.-P."/>
        </authorList>
    </citation>
    <scope>NUCLEOTIDE SEQUENCE [LARGE SCALE GENOMIC DNA]</scope>
    <source>
        <strain evidence="2 3">DSM 46092</strain>
    </source>
</reference>
<comment type="caution">
    <text evidence="2">The sequence shown here is derived from an EMBL/GenBank/DDBJ whole genome shotgun (WGS) entry which is preliminary data.</text>
</comment>
<protein>
    <recommendedName>
        <fullName evidence="4">Major facilitator superfamily (MFS) profile domain-containing protein</fullName>
    </recommendedName>
</protein>
<evidence type="ECO:0000313" key="2">
    <source>
        <dbReference type="EMBL" id="PFG46503.1"/>
    </source>
</evidence>
<dbReference type="EMBL" id="PDJK01000002">
    <property type="protein sequence ID" value="PFG46503.1"/>
    <property type="molecule type" value="Genomic_DNA"/>
</dbReference>
<dbReference type="Proteomes" id="UP000243542">
    <property type="component" value="Unassembled WGS sequence"/>
</dbReference>
<sequence length="58" mass="5777">MWHAGLVSKELVAVLLLALGGFLIGGVYSTWKTAKVIAVVLGVAAALSVGGAVAWLAG</sequence>
<evidence type="ECO:0008006" key="4">
    <source>
        <dbReference type="Google" id="ProtNLM"/>
    </source>
</evidence>
<feature type="transmembrane region" description="Helical" evidence="1">
    <location>
        <begin position="37"/>
        <end position="57"/>
    </location>
</feature>
<evidence type="ECO:0000313" key="3">
    <source>
        <dbReference type="Proteomes" id="UP000243542"/>
    </source>
</evidence>
<gene>
    <name evidence="2" type="ORF">ATK36_1485</name>
</gene>
<keyword evidence="1" id="KW-1133">Transmembrane helix</keyword>
<keyword evidence="1" id="KW-0472">Membrane</keyword>